<keyword evidence="3" id="KW-1185">Reference proteome</keyword>
<comment type="caution">
    <text evidence="2">The sequence shown here is derived from an EMBL/GenBank/DDBJ whole genome shotgun (WGS) entry which is preliminary data.</text>
</comment>
<sequence>MIVSIDHVQLAAPPGSEDALRGYYTGILGLEEIPKPPVLARRGGCWFQTPGGGVQLHLGVETPFVPARKAHPALRIQGIHAYAERIAALGAPVSWDDDLPGHHRFYSSDPVGNRIEFLEPMAVGPADGRRR</sequence>
<evidence type="ECO:0000259" key="1">
    <source>
        <dbReference type="PROSITE" id="PS51819"/>
    </source>
</evidence>
<gene>
    <name evidence="2" type="ORF">ACEZDJ_14375</name>
</gene>
<dbReference type="SUPFAM" id="SSF54593">
    <property type="entry name" value="Glyoxalase/Bleomycin resistance protein/Dihydroxybiphenyl dioxygenase"/>
    <property type="match status" value="1"/>
</dbReference>
<dbReference type="PANTHER" id="PTHR39175:SF1">
    <property type="entry name" value="FAMILY PROTEIN, PUTATIVE (AFU_ORTHOLOGUE AFUA_3G15060)-RELATED"/>
    <property type="match status" value="1"/>
</dbReference>
<dbReference type="RefSeq" id="WP_030249840.1">
    <property type="nucleotide sequence ID" value="NZ_JBHEZZ010000006.1"/>
</dbReference>
<dbReference type="PANTHER" id="PTHR39175">
    <property type="entry name" value="FAMILY PROTEIN, PUTATIVE (AFU_ORTHOLOGUE AFUA_3G15060)-RELATED"/>
    <property type="match status" value="1"/>
</dbReference>
<organism evidence="2 3">
    <name type="scientific">Streptacidiphilus cavernicola</name>
    <dbReference type="NCBI Taxonomy" id="3342716"/>
    <lineage>
        <taxon>Bacteria</taxon>
        <taxon>Bacillati</taxon>
        <taxon>Actinomycetota</taxon>
        <taxon>Actinomycetes</taxon>
        <taxon>Kitasatosporales</taxon>
        <taxon>Streptomycetaceae</taxon>
        <taxon>Streptacidiphilus</taxon>
    </lineage>
</organism>
<feature type="domain" description="VOC" evidence="1">
    <location>
        <begin position="4"/>
        <end position="120"/>
    </location>
</feature>
<accession>A0ABV6UM23</accession>
<dbReference type="PROSITE" id="PS51819">
    <property type="entry name" value="VOC"/>
    <property type="match status" value="1"/>
</dbReference>
<dbReference type="Proteomes" id="UP001592528">
    <property type="component" value="Unassembled WGS sequence"/>
</dbReference>
<evidence type="ECO:0000313" key="3">
    <source>
        <dbReference type="Proteomes" id="UP001592528"/>
    </source>
</evidence>
<dbReference type="InterPro" id="IPR037523">
    <property type="entry name" value="VOC_core"/>
</dbReference>
<dbReference type="InterPro" id="IPR029068">
    <property type="entry name" value="Glyas_Bleomycin-R_OHBP_Dase"/>
</dbReference>
<dbReference type="Gene3D" id="3.10.180.10">
    <property type="entry name" value="2,3-Dihydroxybiphenyl 1,2-Dioxygenase, domain 1"/>
    <property type="match status" value="1"/>
</dbReference>
<name>A0ABV6UM23_9ACTN</name>
<dbReference type="EMBL" id="JBHEZZ010000006">
    <property type="protein sequence ID" value="MFC1402471.1"/>
    <property type="molecule type" value="Genomic_DNA"/>
</dbReference>
<evidence type="ECO:0000313" key="2">
    <source>
        <dbReference type="EMBL" id="MFC1402471.1"/>
    </source>
</evidence>
<protein>
    <submittedName>
        <fullName evidence="2">VOC family protein</fullName>
    </submittedName>
</protein>
<reference evidence="2 3" key="1">
    <citation type="submission" date="2024-09" db="EMBL/GenBank/DDBJ databases">
        <authorList>
            <person name="Lee S.D."/>
        </authorList>
    </citation>
    <scope>NUCLEOTIDE SEQUENCE [LARGE SCALE GENOMIC DNA]</scope>
    <source>
        <strain evidence="2 3">N1-5</strain>
    </source>
</reference>
<proteinExistence type="predicted"/>